<dbReference type="GO" id="GO:0005388">
    <property type="term" value="F:P-type calcium transporter activity"/>
    <property type="evidence" value="ECO:0007669"/>
    <property type="project" value="UniProtKB-EC"/>
</dbReference>
<dbReference type="InterPro" id="IPR023298">
    <property type="entry name" value="ATPase_P-typ_TM_dom_sf"/>
</dbReference>
<evidence type="ECO:0000256" key="2">
    <source>
        <dbReference type="ARBA" id="ARBA00022448"/>
    </source>
</evidence>
<feature type="transmembrane region" description="Helical" evidence="16">
    <location>
        <begin position="826"/>
        <end position="848"/>
    </location>
</feature>
<evidence type="ECO:0000256" key="3">
    <source>
        <dbReference type="ARBA" id="ARBA00022553"/>
    </source>
</evidence>
<dbReference type="SUPFAM" id="SSF56784">
    <property type="entry name" value="HAD-like"/>
    <property type="match status" value="1"/>
</dbReference>
<evidence type="ECO:0000256" key="10">
    <source>
        <dbReference type="ARBA" id="ARBA00022967"/>
    </source>
</evidence>
<dbReference type="FunFam" id="3.40.50.1000:FF:000028">
    <property type="entry name" value="Calcium-transporting P-type ATPase, putative"/>
    <property type="match status" value="1"/>
</dbReference>
<feature type="transmembrane region" description="Helical" evidence="16">
    <location>
        <begin position="928"/>
        <end position="947"/>
    </location>
</feature>
<comment type="catalytic activity">
    <reaction evidence="15 16">
        <text>Ca(2+)(in) + ATP + H2O = Ca(2+)(out) + ADP + phosphate + H(+)</text>
        <dbReference type="Rhea" id="RHEA:18105"/>
        <dbReference type="ChEBI" id="CHEBI:15377"/>
        <dbReference type="ChEBI" id="CHEBI:15378"/>
        <dbReference type="ChEBI" id="CHEBI:29108"/>
        <dbReference type="ChEBI" id="CHEBI:30616"/>
        <dbReference type="ChEBI" id="CHEBI:43474"/>
        <dbReference type="ChEBI" id="CHEBI:456216"/>
        <dbReference type="EC" id="7.2.2.10"/>
    </reaction>
</comment>
<comment type="caution">
    <text evidence="16">Lacks conserved residue(s) required for the propagation of feature annotation.</text>
</comment>
<keyword evidence="8 16" id="KW-0067">ATP-binding</keyword>
<keyword evidence="7 16" id="KW-0106">Calcium</keyword>
<evidence type="ECO:0000256" key="12">
    <source>
        <dbReference type="ARBA" id="ARBA00023065"/>
    </source>
</evidence>
<dbReference type="OrthoDB" id="3352408at2759"/>
<evidence type="ECO:0000313" key="19">
    <source>
        <dbReference type="Proteomes" id="UP001150538"/>
    </source>
</evidence>
<dbReference type="PRINTS" id="PR00119">
    <property type="entry name" value="CATATPASE"/>
</dbReference>
<dbReference type="FunFam" id="1.20.1110.10:FF:000065">
    <property type="entry name" value="Sarcoplasmic/endoplasmic reticulum calcium ATPase 1"/>
    <property type="match status" value="1"/>
</dbReference>
<dbReference type="PROSITE" id="PS00154">
    <property type="entry name" value="ATPASE_E1_E2"/>
    <property type="match status" value="1"/>
</dbReference>
<organism evidence="18 19">
    <name type="scientific">Mycoemilia scoparia</name>
    <dbReference type="NCBI Taxonomy" id="417184"/>
    <lineage>
        <taxon>Eukaryota</taxon>
        <taxon>Fungi</taxon>
        <taxon>Fungi incertae sedis</taxon>
        <taxon>Zoopagomycota</taxon>
        <taxon>Kickxellomycotina</taxon>
        <taxon>Kickxellomycetes</taxon>
        <taxon>Kickxellales</taxon>
        <taxon>Kickxellaceae</taxon>
        <taxon>Mycoemilia</taxon>
    </lineage>
</organism>
<dbReference type="InterPro" id="IPR001757">
    <property type="entry name" value="P_typ_ATPase"/>
</dbReference>
<dbReference type="PRINTS" id="PR00120">
    <property type="entry name" value="HATPASE"/>
</dbReference>
<evidence type="ECO:0000256" key="1">
    <source>
        <dbReference type="ARBA" id="ARBA00004141"/>
    </source>
</evidence>
<dbReference type="Pfam" id="PF00689">
    <property type="entry name" value="Cation_ATPase_C"/>
    <property type="match status" value="1"/>
</dbReference>
<dbReference type="Pfam" id="PF00690">
    <property type="entry name" value="Cation_ATPase_N"/>
    <property type="match status" value="1"/>
</dbReference>
<sequence>MKYPYFHDVDEVLQAYNVDPKQGLENYQVQELEKSHGRNELPDEPGTPLLELIIEQFKDQLVIILVISALVSLVLAIFEENSNQLTAYVEPLVIILILIANATVGVIQESNAEKAIEALKVYSPDMVHVLRNGHWVTIDASNLVPGDIIELRVGDKVPADARIISISSRSLKLNQSMLTGESESVDKQVGPIPRKESPVRQDMHNMVFAGTTVVNGSSRCVVTATGLRSAIGEIQTSITSQIAEKTPLKVKLDDFGDMLAKVISIICILVWIINIRHFNEPSHRGWMHGAIYYFKIAVALAVAAIPEGLAVVITTCLALGTKKMAQKNAIVRNLPSVETLGCTSVVCSDKTGTLTTNKMSVTRFAVLESANEIDEYTVEGTGYSPSGVVRDSLGKEIQNLASRVDPVRELMEISVCCNGAHIEYKDNNYACIGEPTEAALLALVERVGTADSTFNMFKNEPHKPELSISACRHSYESTLEKLDVYEFTRTRKSMSVVVQRKHTPEIQLFAKGAPENILARSSRVRIGNKTVPLTDDIRNVILNTVRSYTEEQALRVLGMALVEHFQPPHLNDDSVDYELYESDMIFVGIVGMLDPPRPEVPGSIAKCDEAGIRVVMITGDNQGTAESIARTIGILKPEQSAQGLSYTGSQFMSMNDEERLEAAKTARVFSRVEPHHKLMLVELLRSAGAVVAMSGDGINDAPALKRADIGVAMGSGTDVAKLAADMVLADDNFATITMAVEEGRQIYSNTKQFIRYLISSNIGEVVSIFLTVLLNLPEALIPVQLLWVNLVTDGLPATALGFNPPDKSIMRQPPRKASEPIVSGWLLFRYLIVGTYVGVATVFGYVWFYMYGGERSPLITFHDLSHFHQCEASFPSTFDCNMFTDTRSEIASTISLSILVTIEMFNAINSLSENASLLQLPLWKNMYLVYAVILSMALHLTILYVPFLNTVFSVVPLTNHEWAAVVLISLPVIFIDEGLKLVSRALEPSPSSYRTFEAGTNRKKSE</sequence>
<dbReference type="InterPro" id="IPR059000">
    <property type="entry name" value="ATPase_P-type_domA"/>
</dbReference>
<dbReference type="SFLD" id="SFLDF00027">
    <property type="entry name" value="p-type_atpase"/>
    <property type="match status" value="1"/>
</dbReference>
<dbReference type="NCBIfam" id="TIGR01494">
    <property type="entry name" value="ATPase_P-type"/>
    <property type="match status" value="2"/>
</dbReference>
<dbReference type="SFLD" id="SFLDG00002">
    <property type="entry name" value="C1.7:_P-type_atpase_like"/>
    <property type="match status" value="1"/>
</dbReference>
<dbReference type="FunFam" id="3.40.1110.10:FF:000003">
    <property type="entry name" value="Calcium-transporting ATPase"/>
    <property type="match status" value="1"/>
</dbReference>
<dbReference type="GO" id="GO:0016887">
    <property type="term" value="F:ATP hydrolysis activity"/>
    <property type="evidence" value="ECO:0007669"/>
    <property type="project" value="InterPro"/>
</dbReference>
<evidence type="ECO:0000256" key="15">
    <source>
        <dbReference type="ARBA" id="ARBA00048694"/>
    </source>
</evidence>
<comment type="function">
    <text evidence="16">Catalyzes the hydrolysis of ATP coupled with the transport of calcium.</text>
</comment>
<dbReference type="GO" id="GO:0016020">
    <property type="term" value="C:membrane"/>
    <property type="evidence" value="ECO:0007669"/>
    <property type="project" value="UniProtKB-SubCell"/>
</dbReference>
<name>A0A9W8DRH8_9FUNG</name>
<feature type="transmembrane region" description="Helical" evidence="16">
    <location>
        <begin position="85"/>
        <end position="107"/>
    </location>
</feature>
<dbReference type="InterPro" id="IPR006068">
    <property type="entry name" value="ATPase_P-typ_cation-transptr_C"/>
</dbReference>
<evidence type="ECO:0000256" key="6">
    <source>
        <dbReference type="ARBA" id="ARBA00022741"/>
    </source>
</evidence>
<dbReference type="InterPro" id="IPR008250">
    <property type="entry name" value="ATPase_P-typ_transduc_dom_A_sf"/>
</dbReference>
<feature type="transmembrane region" description="Helical" evidence="16">
    <location>
        <begin position="290"/>
        <end position="319"/>
    </location>
</feature>
<dbReference type="PANTHER" id="PTHR42861">
    <property type="entry name" value="CALCIUM-TRANSPORTING ATPASE"/>
    <property type="match status" value="1"/>
</dbReference>
<keyword evidence="12 16" id="KW-0406">Ion transport</keyword>
<dbReference type="FunFam" id="2.70.150.10:FF:000014">
    <property type="entry name" value="Calcium-transporting ATPase, putative"/>
    <property type="match status" value="1"/>
</dbReference>
<evidence type="ECO:0000256" key="13">
    <source>
        <dbReference type="ARBA" id="ARBA00023136"/>
    </source>
</evidence>
<accession>A0A9W8DRH8</accession>
<evidence type="ECO:0000256" key="5">
    <source>
        <dbReference type="ARBA" id="ARBA00022692"/>
    </source>
</evidence>
<feature type="transmembrane region" description="Helical" evidence="16">
    <location>
        <begin position="258"/>
        <end position="278"/>
    </location>
</feature>
<dbReference type="SUPFAM" id="SSF81653">
    <property type="entry name" value="Calcium ATPase, transduction domain A"/>
    <property type="match status" value="1"/>
</dbReference>
<dbReference type="SUPFAM" id="SSF81660">
    <property type="entry name" value="Metal cation-transporting ATPase, ATP-binding domain N"/>
    <property type="match status" value="1"/>
</dbReference>
<feature type="transmembrane region" description="Helical" evidence="16">
    <location>
        <begin position="786"/>
        <end position="805"/>
    </location>
</feature>
<dbReference type="InterPro" id="IPR036412">
    <property type="entry name" value="HAD-like_sf"/>
</dbReference>
<keyword evidence="10" id="KW-1278">Translocase</keyword>
<evidence type="ECO:0000313" key="18">
    <source>
        <dbReference type="EMBL" id="KAJ1915635.1"/>
    </source>
</evidence>
<dbReference type="InterPro" id="IPR044492">
    <property type="entry name" value="P_typ_ATPase_HD_dom"/>
</dbReference>
<dbReference type="InterPro" id="IPR023214">
    <property type="entry name" value="HAD_sf"/>
</dbReference>
<dbReference type="Pfam" id="PF00122">
    <property type="entry name" value="E1-E2_ATPase"/>
    <property type="match status" value="1"/>
</dbReference>
<dbReference type="InterPro" id="IPR004014">
    <property type="entry name" value="ATPase_P-typ_cation-transptr_N"/>
</dbReference>
<keyword evidence="5 16" id="KW-0812">Transmembrane</keyword>
<dbReference type="InterPro" id="IPR018303">
    <property type="entry name" value="ATPase_P-typ_P_site"/>
</dbReference>
<keyword evidence="3" id="KW-0597">Phosphoprotein</keyword>
<keyword evidence="2 16" id="KW-0813">Transport</keyword>
<evidence type="ECO:0000256" key="4">
    <source>
        <dbReference type="ARBA" id="ARBA00022568"/>
    </source>
</evidence>
<reference evidence="18" key="1">
    <citation type="submission" date="2022-07" db="EMBL/GenBank/DDBJ databases">
        <title>Phylogenomic reconstructions and comparative analyses of Kickxellomycotina fungi.</title>
        <authorList>
            <person name="Reynolds N.K."/>
            <person name="Stajich J.E."/>
            <person name="Barry K."/>
            <person name="Grigoriev I.V."/>
            <person name="Crous P."/>
            <person name="Smith M.E."/>
        </authorList>
    </citation>
    <scope>NUCLEOTIDE SEQUENCE</scope>
    <source>
        <strain evidence="18">NBRC 100468</strain>
    </source>
</reference>
<gene>
    <name evidence="18" type="ORF">H4219_004205</name>
</gene>
<dbReference type="SUPFAM" id="SSF81665">
    <property type="entry name" value="Calcium ATPase, transmembrane domain M"/>
    <property type="match status" value="1"/>
</dbReference>
<feature type="transmembrane region" description="Helical" evidence="16">
    <location>
        <begin position="61"/>
        <end position="79"/>
    </location>
</feature>
<comment type="similarity">
    <text evidence="14 16">Belongs to the cation transport ATPase (P-type) (TC 3.A.3) family.</text>
</comment>
<keyword evidence="19" id="KW-1185">Reference proteome</keyword>
<dbReference type="Gene3D" id="2.70.150.10">
    <property type="entry name" value="Calcium-transporting ATPase, cytoplasmic transduction domain A"/>
    <property type="match status" value="1"/>
</dbReference>
<dbReference type="InterPro" id="IPR005782">
    <property type="entry name" value="P-type_ATPase_IIA"/>
</dbReference>
<feature type="transmembrane region" description="Helical" evidence="16">
    <location>
        <begin position="753"/>
        <end position="774"/>
    </location>
</feature>
<keyword evidence="9" id="KW-0460">Magnesium</keyword>
<keyword evidence="6 16" id="KW-0547">Nucleotide-binding</keyword>
<keyword evidence="13 16" id="KW-0472">Membrane</keyword>
<dbReference type="SMART" id="SM00831">
    <property type="entry name" value="Cation_ATPase_N"/>
    <property type="match status" value="1"/>
</dbReference>
<evidence type="ECO:0000256" key="7">
    <source>
        <dbReference type="ARBA" id="ARBA00022837"/>
    </source>
</evidence>
<evidence type="ECO:0000256" key="9">
    <source>
        <dbReference type="ARBA" id="ARBA00022842"/>
    </source>
</evidence>
<dbReference type="GO" id="GO:0005524">
    <property type="term" value="F:ATP binding"/>
    <property type="evidence" value="ECO:0007669"/>
    <property type="project" value="UniProtKB-KW"/>
</dbReference>
<comment type="subcellular location">
    <subcellularLocation>
        <location evidence="1 16">Membrane</location>
        <topology evidence="1 16">Multi-pass membrane protein</topology>
    </subcellularLocation>
</comment>
<keyword evidence="11 16" id="KW-1133">Transmembrane helix</keyword>
<dbReference type="InterPro" id="IPR023299">
    <property type="entry name" value="ATPase_P-typ_cyto_dom_N"/>
</dbReference>
<dbReference type="Pfam" id="PF13246">
    <property type="entry name" value="Cation_ATPase"/>
    <property type="match status" value="1"/>
</dbReference>
<dbReference type="FunFam" id="1.20.1110.10:FF:000037">
    <property type="entry name" value="Calcium-transporting ATPase, putative"/>
    <property type="match status" value="1"/>
</dbReference>
<dbReference type="Gene3D" id="3.40.50.1000">
    <property type="entry name" value="HAD superfamily/HAD-like"/>
    <property type="match status" value="1"/>
</dbReference>
<dbReference type="SFLD" id="SFLDS00003">
    <property type="entry name" value="Haloacid_Dehalogenase"/>
    <property type="match status" value="1"/>
</dbReference>
<dbReference type="EMBL" id="JANBPU010000137">
    <property type="protein sequence ID" value="KAJ1915635.1"/>
    <property type="molecule type" value="Genomic_DNA"/>
</dbReference>
<evidence type="ECO:0000259" key="17">
    <source>
        <dbReference type="SMART" id="SM00831"/>
    </source>
</evidence>
<dbReference type="Gene3D" id="1.20.1110.10">
    <property type="entry name" value="Calcium-transporting ATPase, transmembrane domain"/>
    <property type="match status" value="1"/>
</dbReference>
<evidence type="ECO:0000256" key="11">
    <source>
        <dbReference type="ARBA" id="ARBA00022989"/>
    </source>
</evidence>
<feature type="domain" description="Cation-transporting P-type ATPase N-terminal" evidence="17">
    <location>
        <begin position="3"/>
        <end position="77"/>
    </location>
</feature>
<evidence type="ECO:0000256" key="16">
    <source>
        <dbReference type="RuleBase" id="RU361146"/>
    </source>
</evidence>
<keyword evidence="4 16" id="KW-0109">Calcium transport</keyword>
<evidence type="ECO:0000256" key="14">
    <source>
        <dbReference type="ARBA" id="ARBA00038148"/>
    </source>
</evidence>
<dbReference type="EC" id="7.2.2.10" evidence="16"/>
<protein>
    <recommendedName>
        <fullName evidence="16">Calcium-transporting ATPase</fullName>
        <ecNumber evidence="16">7.2.2.10</ecNumber>
    </recommendedName>
</protein>
<dbReference type="Gene3D" id="3.40.1110.10">
    <property type="entry name" value="Calcium-transporting ATPase, cytoplasmic domain N"/>
    <property type="match status" value="1"/>
</dbReference>
<dbReference type="Proteomes" id="UP001150538">
    <property type="component" value="Unassembled WGS sequence"/>
</dbReference>
<dbReference type="Pfam" id="PF08282">
    <property type="entry name" value="Hydrolase_3"/>
    <property type="match status" value="1"/>
</dbReference>
<proteinExistence type="inferred from homology"/>
<dbReference type="AlphaFoldDB" id="A0A9W8DRH8"/>
<comment type="caution">
    <text evidence="18">The sequence shown here is derived from an EMBL/GenBank/DDBJ whole genome shotgun (WGS) entry which is preliminary data.</text>
</comment>
<evidence type="ECO:0000256" key="8">
    <source>
        <dbReference type="ARBA" id="ARBA00022840"/>
    </source>
</evidence>
<dbReference type="NCBIfam" id="TIGR01116">
    <property type="entry name" value="ATPase-IIA1_Ca"/>
    <property type="match status" value="1"/>
</dbReference>